<evidence type="ECO:0000313" key="3">
    <source>
        <dbReference type="EMBL" id="PHO18647.1"/>
    </source>
</evidence>
<sequence length="389" mass="45137">MDKKTQILFNLNNFLLASSLSFDYVLKNKKQVSLGYLKRVTYIGLNIALKLGITGKELADLCSYCLSSNIALYISEDEKSLCEESSKLIENFEFLTKQQDVLLYQKEHFDGTGIFNKLGEEIPLFSQIIFLSSTLNEKFDFSSFNENTKQNAINFVIKNENILFSKKIVNIFLEVSSSIVFWLDLEDENDILMFIYNTLEDFTAPMNFENILKITQFISKLENPNTKLVDYVDLMSDYYGFDHKDKYTLKIAASICKIGKLVIKKELLEKKEPLTQNEIEKIKTYPYYTKKILSNIIGFNDIMQWAIKIQERLDASGYIYSLDAKSLSLKDRLLINLSIYDALRQDKTYRKKYSHKETIEIMTEEAKSGKIDESIVKNIDEILYNSNTL</sequence>
<dbReference type="AlphaFoldDB" id="A0A2G1DJH1"/>
<dbReference type="Gene3D" id="1.10.3210.10">
    <property type="entry name" value="Hypothetical protein af1432"/>
    <property type="match status" value="2"/>
</dbReference>
<evidence type="ECO:0000313" key="5">
    <source>
        <dbReference type="Proteomes" id="UP000262712"/>
    </source>
</evidence>
<reference evidence="2 5" key="2">
    <citation type="submission" date="2018-08" db="EMBL/GenBank/DDBJ databases">
        <title>Complete genome of the Arcobacter molluscorum type strain LMG 25693.</title>
        <authorList>
            <person name="Miller W.G."/>
            <person name="Yee E."/>
            <person name="Bono J.L."/>
        </authorList>
    </citation>
    <scope>NUCLEOTIDE SEQUENCE [LARGE SCALE GENOMIC DNA]</scope>
    <source>
        <strain evidence="2 5">CECT 7696</strain>
    </source>
</reference>
<organism evidence="3 4">
    <name type="scientific">Malaciobacter molluscorum LMG 25693</name>
    <dbReference type="NCBI Taxonomy" id="870501"/>
    <lineage>
        <taxon>Bacteria</taxon>
        <taxon>Pseudomonadati</taxon>
        <taxon>Campylobacterota</taxon>
        <taxon>Epsilonproteobacteria</taxon>
        <taxon>Campylobacterales</taxon>
        <taxon>Arcobacteraceae</taxon>
        <taxon>Malaciobacter</taxon>
    </lineage>
</organism>
<name>A0A2G1DJH1_9BACT</name>
<proteinExistence type="predicted"/>
<evidence type="ECO:0000259" key="1">
    <source>
        <dbReference type="PROSITE" id="PS51832"/>
    </source>
</evidence>
<dbReference type="GO" id="GO:0016787">
    <property type="term" value="F:hydrolase activity"/>
    <property type="evidence" value="ECO:0007669"/>
    <property type="project" value="UniProtKB-KW"/>
</dbReference>
<dbReference type="InterPro" id="IPR037522">
    <property type="entry name" value="HD_GYP_dom"/>
</dbReference>
<dbReference type="EMBL" id="NXFY01000005">
    <property type="protein sequence ID" value="PHO18647.1"/>
    <property type="molecule type" value="Genomic_DNA"/>
</dbReference>
<dbReference type="Proteomes" id="UP000262712">
    <property type="component" value="Chromosome"/>
</dbReference>
<dbReference type="SUPFAM" id="SSF109604">
    <property type="entry name" value="HD-domain/PDEase-like"/>
    <property type="match status" value="1"/>
</dbReference>
<dbReference type="RefSeq" id="WP_099341998.1">
    <property type="nucleotide sequence ID" value="NZ_CP032098.1"/>
</dbReference>
<dbReference type="EMBL" id="CP032098">
    <property type="protein sequence ID" value="AXX91633.1"/>
    <property type="molecule type" value="Genomic_DNA"/>
</dbReference>
<dbReference type="PANTHER" id="PTHR45228">
    <property type="entry name" value="CYCLIC DI-GMP PHOSPHODIESTERASE TM_0186-RELATED"/>
    <property type="match status" value="1"/>
</dbReference>
<keyword evidence="4" id="KW-1185">Reference proteome</keyword>
<dbReference type="Proteomes" id="UP000221222">
    <property type="component" value="Unassembled WGS sequence"/>
</dbReference>
<feature type="domain" description="HD-GYP" evidence="1">
    <location>
        <begin position="185"/>
        <end position="389"/>
    </location>
</feature>
<reference evidence="3 4" key="1">
    <citation type="submission" date="2017-09" db="EMBL/GenBank/DDBJ databases">
        <title>Arcobacter canalis sp. nov., a new species isolated from a water canal contaminated with urban sewage.</title>
        <authorList>
            <person name="Perez-Cataluna A."/>
            <person name="Salas-Masso N."/>
            <person name="Figueras M.J."/>
        </authorList>
    </citation>
    <scope>NUCLEOTIDE SEQUENCE [LARGE SCALE GENOMIC DNA]</scope>
    <source>
        <strain evidence="3 4">F98-3</strain>
    </source>
</reference>
<dbReference type="Pfam" id="PF13487">
    <property type="entry name" value="HD_5"/>
    <property type="match status" value="2"/>
</dbReference>
<evidence type="ECO:0000313" key="4">
    <source>
        <dbReference type="Proteomes" id="UP000221222"/>
    </source>
</evidence>
<protein>
    <submittedName>
        <fullName evidence="2">C-di-GMP phosphodiesterase, class II (HD-GYP domain)</fullName>
    </submittedName>
    <submittedName>
        <fullName evidence="3">Phosphohydrolase</fullName>
    </submittedName>
</protein>
<gene>
    <name evidence="2" type="ORF">AMOL_0632</name>
    <name evidence="3" type="ORF">CPU12_04645</name>
</gene>
<dbReference type="PANTHER" id="PTHR45228:SF1">
    <property type="entry name" value="CYCLIC DI-GMP PHOSPHODIESTERASE TM_0186"/>
    <property type="match status" value="1"/>
</dbReference>
<evidence type="ECO:0000313" key="2">
    <source>
        <dbReference type="EMBL" id="AXX91633.1"/>
    </source>
</evidence>
<dbReference type="InterPro" id="IPR052020">
    <property type="entry name" value="Cyclic_di-GMP/3'3'-cGAMP_PDE"/>
</dbReference>
<dbReference type="KEGG" id="amol:AMOL_0632"/>
<dbReference type="PROSITE" id="PS51832">
    <property type="entry name" value="HD_GYP"/>
    <property type="match status" value="1"/>
</dbReference>
<keyword evidence="3" id="KW-0378">Hydrolase</keyword>
<accession>A0A2G1DJH1</accession>